<organism evidence="6 7">
    <name type="scientific">Candidatus Intestinimonas pullistercoris</name>
    <dbReference type="NCBI Taxonomy" id="2838623"/>
    <lineage>
        <taxon>Bacteria</taxon>
        <taxon>Bacillati</taxon>
        <taxon>Bacillota</taxon>
        <taxon>Clostridia</taxon>
        <taxon>Eubacteriales</taxon>
        <taxon>Intestinimonas</taxon>
    </lineage>
</organism>
<reference evidence="6" key="2">
    <citation type="submission" date="2021-04" db="EMBL/GenBank/DDBJ databases">
        <authorList>
            <person name="Gilroy R."/>
        </authorList>
    </citation>
    <scope>NUCLEOTIDE SEQUENCE</scope>
    <source>
        <strain evidence="6">CHK186-1790</strain>
    </source>
</reference>
<evidence type="ECO:0000313" key="7">
    <source>
        <dbReference type="Proteomes" id="UP000823882"/>
    </source>
</evidence>
<reference evidence="6" key="1">
    <citation type="journal article" date="2021" name="PeerJ">
        <title>Extensive microbial diversity within the chicken gut microbiome revealed by metagenomics and culture.</title>
        <authorList>
            <person name="Gilroy R."/>
            <person name="Ravi A."/>
            <person name="Getino M."/>
            <person name="Pursley I."/>
            <person name="Horton D.L."/>
            <person name="Alikhan N.F."/>
            <person name="Baker D."/>
            <person name="Gharbi K."/>
            <person name="Hall N."/>
            <person name="Watson M."/>
            <person name="Adriaenssens E.M."/>
            <person name="Foster-Nyarko E."/>
            <person name="Jarju S."/>
            <person name="Secka A."/>
            <person name="Antonio M."/>
            <person name="Oren A."/>
            <person name="Chaudhuri R.R."/>
            <person name="La Ragione R."/>
            <person name="Hildebrand F."/>
            <person name="Pallen M.J."/>
        </authorList>
    </citation>
    <scope>NUCLEOTIDE SEQUENCE</scope>
    <source>
        <strain evidence="6">CHK186-1790</strain>
    </source>
</reference>
<dbReference type="EMBL" id="DWWJ01000067">
    <property type="protein sequence ID" value="HJC40592.1"/>
    <property type="molecule type" value="Genomic_DNA"/>
</dbReference>
<dbReference type="InterPro" id="IPR039424">
    <property type="entry name" value="SBP_5"/>
</dbReference>
<feature type="domain" description="Solute-binding protein family 5" evidence="5">
    <location>
        <begin position="9"/>
        <end position="211"/>
    </location>
</feature>
<dbReference type="PANTHER" id="PTHR30290:SF10">
    <property type="entry name" value="PERIPLASMIC OLIGOPEPTIDE-BINDING PROTEIN-RELATED"/>
    <property type="match status" value="1"/>
</dbReference>
<evidence type="ECO:0000256" key="1">
    <source>
        <dbReference type="ARBA" id="ARBA00004196"/>
    </source>
</evidence>
<protein>
    <submittedName>
        <fullName evidence="6">Peptide ABC transporter substrate-binding protein</fullName>
    </submittedName>
</protein>
<name>A0A9D2NY65_9FIRM</name>
<evidence type="ECO:0000256" key="4">
    <source>
        <dbReference type="ARBA" id="ARBA00022729"/>
    </source>
</evidence>
<dbReference type="SUPFAM" id="SSF53850">
    <property type="entry name" value="Periplasmic binding protein-like II"/>
    <property type="match status" value="1"/>
</dbReference>
<keyword evidence="4" id="KW-0732">Signal</keyword>
<keyword evidence="3" id="KW-0813">Transport</keyword>
<feature type="non-terminal residue" evidence="6">
    <location>
        <position position="1"/>
    </location>
</feature>
<evidence type="ECO:0000256" key="3">
    <source>
        <dbReference type="ARBA" id="ARBA00022448"/>
    </source>
</evidence>
<evidence type="ECO:0000259" key="5">
    <source>
        <dbReference type="Pfam" id="PF00496"/>
    </source>
</evidence>
<comment type="subcellular location">
    <subcellularLocation>
        <location evidence="1">Cell envelope</location>
    </subcellularLocation>
</comment>
<proteinExistence type="inferred from homology"/>
<dbReference type="GO" id="GO:1904680">
    <property type="term" value="F:peptide transmembrane transporter activity"/>
    <property type="evidence" value="ECO:0007669"/>
    <property type="project" value="TreeGrafter"/>
</dbReference>
<dbReference type="Gene3D" id="3.10.105.10">
    <property type="entry name" value="Dipeptide-binding Protein, Domain 3"/>
    <property type="match status" value="1"/>
</dbReference>
<sequence length="293" mass="31402">PLVDIRAADDLIYAFDTGDISLVTADLTGTGSLGFAGDHEVWDCPSSTMIYIGYNCARGPCADAALRRALDRAWDRNTVAVALFSRHAQAAVLPVHPASPLYDQEADQRRGYSTQALGELLAQAGYAQDQEGRWARGGAPLELTFVVSTDNTFRLSAAEYLAGELGRAGITVDLQKLPWSDYVQALERGSFDLYLGATALSADFDPAPLLTGALNYGGYWNDQTNALLGAYQAASGEARVSTATALWAALESEAPFSTLCFTNQSVLTKWGAVSGLTPTQQDPFYGIEHWSVS</sequence>
<evidence type="ECO:0000256" key="2">
    <source>
        <dbReference type="ARBA" id="ARBA00005695"/>
    </source>
</evidence>
<dbReference type="InterPro" id="IPR000914">
    <property type="entry name" value="SBP_5_dom"/>
</dbReference>
<comment type="similarity">
    <text evidence="2">Belongs to the bacterial solute-binding protein 5 family.</text>
</comment>
<dbReference type="AlphaFoldDB" id="A0A9D2NY65"/>
<dbReference type="Proteomes" id="UP000823882">
    <property type="component" value="Unassembled WGS sequence"/>
</dbReference>
<accession>A0A9D2NY65</accession>
<dbReference type="Pfam" id="PF00496">
    <property type="entry name" value="SBP_bac_5"/>
    <property type="match status" value="1"/>
</dbReference>
<dbReference type="GO" id="GO:0030313">
    <property type="term" value="C:cell envelope"/>
    <property type="evidence" value="ECO:0007669"/>
    <property type="project" value="UniProtKB-SubCell"/>
</dbReference>
<evidence type="ECO:0000313" key="6">
    <source>
        <dbReference type="EMBL" id="HJC40592.1"/>
    </source>
</evidence>
<dbReference type="GO" id="GO:0015833">
    <property type="term" value="P:peptide transport"/>
    <property type="evidence" value="ECO:0007669"/>
    <property type="project" value="TreeGrafter"/>
</dbReference>
<dbReference type="PANTHER" id="PTHR30290">
    <property type="entry name" value="PERIPLASMIC BINDING COMPONENT OF ABC TRANSPORTER"/>
    <property type="match status" value="1"/>
</dbReference>
<comment type="caution">
    <text evidence="6">The sequence shown here is derived from an EMBL/GenBank/DDBJ whole genome shotgun (WGS) entry which is preliminary data.</text>
</comment>
<gene>
    <name evidence="6" type="ORF">H9701_03435</name>
</gene>